<evidence type="ECO:0000313" key="2">
    <source>
        <dbReference type="EMBL" id="PCS21429.1"/>
    </source>
</evidence>
<name>A0A2A5SZT0_9GAMM</name>
<reference evidence="3" key="1">
    <citation type="submission" date="2017-04" db="EMBL/GenBank/DDBJ databases">
        <title>Genome evolution of the luminous symbionts of deep sea anglerfish.</title>
        <authorList>
            <person name="Hendry T.A."/>
        </authorList>
    </citation>
    <scope>NUCLEOTIDE SEQUENCE [LARGE SCALE GENOMIC DNA]</scope>
</reference>
<evidence type="ECO:0000259" key="1">
    <source>
        <dbReference type="Pfam" id="PF13612"/>
    </source>
</evidence>
<gene>
    <name evidence="2" type="ORF">BTN49_2968</name>
</gene>
<organism evidence="2 3">
    <name type="scientific">Candidatus Enterovibrio escicola</name>
    <dbReference type="NCBI Taxonomy" id="1927127"/>
    <lineage>
        <taxon>Bacteria</taxon>
        <taxon>Pseudomonadati</taxon>
        <taxon>Pseudomonadota</taxon>
        <taxon>Gammaproteobacteria</taxon>
        <taxon>Vibrionales</taxon>
        <taxon>Vibrionaceae</taxon>
        <taxon>Enterovibrio</taxon>
    </lineage>
</organism>
<keyword evidence="3" id="KW-1185">Reference proteome</keyword>
<proteinExistence type="predicted"/>
<comment type="caution">
    <text evidence="2">The sequence shown here is derived from an EMBL/GenBank/DDBJ whole genome shotgun (WGS) entry which is preliminary data.</text>
</comment>
<dbReference type="AlphaFoldDB" id="A0A2A5SZT0"/>
<dbReference type="Proteomes" id="UP000219020">
    <property type="component" value="Unassembled WGS sequence"/>
</dbReference>
<dbReference type="InterPro" id="IPR025668">
    <property type="entry name" value="Tnp_DDE_dom"/>
</dbReference>
<feature type="domain" description="Transposase DDE" evidence="1">
    <location>
        <begin position="5"/>
        <end position="62"/>
    </location>
</feature>
<evidence type="ECO:0000313" key="3">
    <source>
        <dbReference type="Proteomes" id="UP000219020"/>
    </source>
</evidence>
<dbReference type="EMBL" id="NBYY01000034">
    <property type="protein sequence ID" value="PCS21429.1"/>
    <property type="molecule type" value="Genomic_DNA"/>
</dbReference>
<protein>
    <submittedName>
        <fullName evidence="2">Mobile element protein</fullName>
    </submittedName>
</protein>
<dbReference type="Pfam" id="PF13612">
    <property type="entry name" value="DDE_Tnp_1_3"/>
    <property type="match status" value="1"/>
</dbReference>
<sequence>MTKVGIISVKVTTVNVDDRKPISEMIDEIWGSLYGDKGYISGPLERELVNKGVTLITGGKKHIPN</sequence>
<accession>A0A2A5SZT0</accession>